<keyword evidence="2" id="KW-1185">Reference proteome</keyword>
<organism evidence="1 2">
    <name type="scientific">Dryococelus australis</name>
    <dbReference type="NCBI Taxonomy" id="614101"/>
    <lineage>
        <taxon>Eukaryota</taxon>
        <taxon>Metazoa</taxon>
        <taxon>Ecdysozoa</taxon>
        <taxon>Arthropoda</taxon>
        <taxon>Hexapoda</taxon>
        <taxon>Insecta</taxon>
        <taxon>Pterygota</taxon>
        <taxon>Neoptera</taxon>
        <taxon>Polyneoptera</taxon>
        <taxon>Phasmatodea</taxon>
        <taxon>Verophasmatodea</taxon>
        <taxon>Anareolatae</taxon>
        <taxon>Phasmatidae</taxon>
        <taxon>Eurycanthinae</taxon>
        <taxon>Dryococelus</taxon>
    </lineage>
</organism>
<dbReference type="Proteomes" id="UP001159363">
    <property type="component" value="Chromosome 2"/>
</dbReference>
<evidence type="ECO:0000313" key="1">
    <source>
        <dbReference type="EMBL" id="KAJ8894596.1"/>
    </source>
</evidence>
<comment type="caution">
    <text evidence="1">The sequence shown here is derived from an EMBL/GenBank/DDBJ whole genome shotgun (WGS) entry which is preliminary data.</text>
</comment>
<sequence>MATLATTLTETEKMVLVLENISPSIRQQCFSISKHKSVQELKAWVAEVDNLEFSRTCIGTGGCRQEKAGRTLQLQYALGICMHDVEHQKCRGTNALIAMVSAISPKTVNRGEKGMMQRKTNNN</sequence>
<protein>
    <submittedName>
        <fullName evidence="1">Uncharacterized protein</fullName>
    </submittedName>
</protein>
<reference evidence="1 2" key="1">
    <citation type="submission" date="2023-02" db="EMBL/GenBank/DDBJ databases">
        <title>LHISI_Scaffold_Assembly.</title>
        <authorList>
            <person name="Stuart O.P."/>
            <person name="Cleave R."/>
            <person name="Magrath M.J.L."/>
            <person name="Mikheyev A.S."/>
        </authorList>
    </citation>
    <scope>NUCLEOTIDE SEQUENCE [LARGE SCALE GENOMIC DNA]</scope>
    <source>
        <strain evidence="1">Daus_M_001</strain>
        <tissue evidence="1">Leg muscle</tissue>
    </source>
</reference>
<gene>
    <name evidence="1" type="ORF">PR048_007260</name>
</gene>
<proteinExistence type="predicted"/>
<name>A0ABQ9ID55_9NEOP</name>
<accession>A0ABQ9ID55</accession>
<dbReference type="EMBL" id="JARBHB010000002">
    <property type="protein sequence ID" value="KAJ8894596.1"/>
    <property type="molecule type" value="Genomic_DNA"/>
</dbReference>
<evidence type="ECO:0000313" key="2">
    <source>
        <dbReference type="Proteomes" id="UP001159363"/>
    </source>
</evidence>